<dbReference type="PRINTS" id="PR00106">
    <property type="entry name" value="DNAPOLB"/>
</dbReference>
<dbReference type="SUPFAM" id="SSF56672">
    <property type="entry name" value="DNA/RNA polymerases"/>
    <property type="match status" value="1"/>
</dbReference>
<comment type="caution">
    <text evidence="10">The sequence shown here is derived from an EMBL/GenBank/DDBJ whole genome shotgun (WGS) entry which is preliminary data.</text>
</comment>
<evidence type="ECO:0000256" key="6">
    <source>
        <dbReference type="ARBA" id="ARBA00049244"/>
    </source>
</evidence>
<feature type="domain" description="DNA-directed DNA polymerase family B multifunctional" evidence="8">
    <location>
        <begin position="352"/>
        <end position="740"/>
    </location>
</feature>
<dbReference type="Gene3D" id="1.10.287.690">
    <property type="entry name" value="Helix hairpin bin"/>
    <property type="match status" value="1"/>
</dbReference>
<reference evidence="10" key="1">
    <citation type="journal article" date="2020" name="mSystems">
        <title>Genome- and Community-Level Interaction Insights into Carbon Utilization and Element Cycling Functions of Hydrothermarchaeota in Hydrothermal Sediment.</title>
        <authorList>
            <person name="Zhou Z."/>
            <person name="Liu Y."/>
            <person name="Xu W."/>
            <person name="Pan J."/>
            <person name="Luo Z.H."/>
            <person name="Li M."/>
        </authorList>
    </citation>
    <scope>NUCLEOTIDE SEQUENCE [LARGE SCALE GENOMIC DNA]</scope>
    <source>
        <strain evidence="10">SpSt-1019</strain>
    </source>
</reference>
<dbReference type="Gene3D" id="1.10.132.60">
    <property type="entry name" value="DNA polymerase family B, C-terminal domain"/>
    <property type="match status" value="1"/>
</dbReference>
<accession>A0A7C5KBM3</accession>
<dbReference type="AlphaFoldDB" id="A0A7C5KBM3"/>
<comment type="catalytic activity">
    <reaction evidence="6 7">
        <text>DNA(n) + a 2'-deoxyribonucleoside 5'-triphosphate = DNA(n+1) + diphosphate</text>
        <dbReference type="Rhea" id="RHEA:22508"/>
        <dbReference type="Rhea" id="RHEA-COMP:17339"/>
        <dbReference type="Rhea" id="RHEA-COMP:17340"/>
        <dbReference type="ChEBI" id="CHEBI:33019"/>
        <dbReference type="ChEBI" id="CHEBI:61560"/>
        <dbReference type="ChEBI" id="CHEBI:173112"/>
        <dbReference type="EC" id="2.7.7.7"/>
    </reaction>
</comment>
<dbReference type="InterPro" id="IPR050240">
    <property type="entry name" value="DNA_pol_type-B"/>
</dbReference>
<keyword evidence="4 7" id="KW-0239">DNA-directed DNA polymerase</keyword>
<dbReference type="InterPro" id="IPR017964">
    <property type="entry name" value="DNA-dir_DNA_pol_B_CS"/>
</dbReference>
<dbReference type="SUPFAM" id="SSF53098">
    <property type="entry name" value="Ribonuclease H-like"/>
    <property type="match status" value="1"/>
</dbReference>
<dbReference type="Gene3D" id="3.30.420.10">
    <property type="entry name" value="Ribonuclease H-like superfamily/Ribonuclease H"/>
    <property type="match status" value="1"/>
</dbReference>
<evidence type="ECO:0000256" key="3">
    <source>
        <dbReference type="ARBA" id="ARBA00022695"/>
    </source>
</evidence>
<dbReference type="InterPro" id="IPR042087">
    <property type="entry name" value="DNA_pol_B_thumb"/>
</dbReference>
<dbReference type="InterPro" id="IPR023211">
    <property type="entry name" value="DNA_pol_palm_dom_sf"/>
</dbReference>
<keyword evidence="3 7" id="KW-0548">Nucleotidyltransferase</keyword>
<evidence type="ECO:0000256" key="4">
    <source>
        <dbReference type="ARBA" id="ARBA00022932"/>
    </source>
</evidence>
<evidence type="ECO:0000259" key="8">
    <source>
        <dbReference type="Pfam" id="PF00136"/>
    </source>
</evidence>
<feature type="domain" description="DNA-directed DNA polymerase family B exonuclease" evidence="9">
    <location>
        <begin position="195"/>
        <end position="288"/>
    </location>
</feature>
<dbReference type="GO" id="GO:0000166">
    <property type="term" value="F:nucleotide binding"/>
    <property type="evidence" value="ECO:0007669"/>
    <property type="project" value="InterPro"/>
</dbReference>
<evidence type="ECO:0000259" key="9">
    <source>
        <dbReference type="Pfam" id="PF03104"/>
    </source>
</evidence>
<dbReference type="InterPro" id="IPR043502">
    <property type="entry name" value="DNA/RNA_pol_sf"/>
</dbReference>
<evidence type="ECO:0000256" key="7">
    <source>
        <dbReference type="RuleBase" id="RU000442"/>
    </source>
</evidence>
<sequence length="769" mass="89319">MNIKVCPFQVLVSKVNGKSLICINCLSEEKEKIKLFDEHFKPSFYVLDEGNSEEIEKTINSSLNEGALHFDIENKLYFGMNKKFYRVYYDFSEDKDVQSLKFFKRFKEFSVFHHDLRPSVQYILEKNLTFCAFNEVQVNRVLGKNIVGSEFFLHSYDYPNFRSMSFYFLTDSKVLNPDPELNRVIYMSISTSEREILFDGEEKSIFERFLSFVREFRPDIIYTFNIEQDDFGFLIARAKSYGINLKFNDSLPVKGLFGSIQLDGIVLFDLFCYAQTLYELKQKELKRVLKFLNISSRENLILDHIELVKAIELLYSEKLTIHCQASARSIFDLGELAKQLYFPLSQITFMPLDIVIFAPTGFRVEQLFMKKSYLQNMIVLPKKRHVSDSYEGGMVLKTSPGLYKGVVVLDFKSMLPSIMIRYNISFDTFVEGDTNEECFESPKKGYKFKKSPDGFYKKILQDLISERDKIKRSMKNFADSTKEYIFLNAKQKTLKIITNACYGYAGWQNARWFKKEVAEATSEWGRKTLADAIEMANNLGLKIIYGDTDSLFVKEDEKINKFLSELKLKGEEVKVDEVFKSIIFTEAKKKYAGINDKGELVLVGFEGVHGDVPEMVKMVQERILQSVLNFEDFSAAINILKDEIDKLKRNEYPLMSFVIYKSVNKNINSYEVKAPHVEAAKRYIQMGFKLRSDNLFGYVIKKGSGPINSRAMPYFFVKVEDIDVDYYIKNLLVPSVSRILYGAFGKEISFKNDKLVVKEENNVKDYLFS</sequence>
<dbReference type="EMBL" id="DRUY01000046">
    <property type="protein sequence ID" value="HHI65157.1"/>
    <property type="molecule type" value="Genomic_DNA"/>
</dbReference>
<dbReference type="Gene3D" id="3.90.1600.10">
    <property type="entry name" value="Palm domain of DNA polymerase"/>
    <property type="match status" value="1"/>
</dbReference>
<evidence type="ECO:0000256" key="5">
    <source>
        <dbReference type="ARBA" id="ARBA00023125"/>
    </source>
</evidence>
<proteinExistence type="inferred from homology"/>
<name>A0A7C5KBM3_9BACT</name>
<dbReference type="InterPro" id="IPR006133">
    <property type="entry name" value="DNA-dir_DNA_pol_B_exonuc"/>
</dbReference>
<dbReference type="PANTHER" id="PTHR10322:SF23">
    <property type="entry name" value="DNA POLYMERASE DELTA CATALYTIC SUBUNIT"/>
    <property type="match status" value="1"/>
</dbReference>
<comment type="similarity">
    <text evidence="1 7">Belongs to the DNA polymerase type-B family.</text>
</comment>
<keyword evidence="2 7" id="KW-0808">Transferase</keyword>
<evidence type="ECO:0000256" key="1">
    <source>
        <dbReference type="ARBA" id="ARBA00005755"/>
    </source>
</evidence>
<gene>
    <name evidence="10" type="ORF">ENL70_01235</name>
</gene>
<dbReference type="Gene3D" id="3.30.342.10">
    <property type="entry name" value="DNA Polymerase, chain B, domain 1"/>
    <property type="match status" value="1"/>
</dbReference>
<dbReference type="GO" id="GO:0003677">
    <property type="term" value="F:DNA binding"/>
    <property type="evidence" value="ECO:0007669"/>
    <property type="project" value="UniProtKB-KW"/>
</dbReference>
<dbReference type="GO" id="GO:0003887">
    <property type="term" value="F:DNA-directed DNA polymerase activity"/>
    <property type="evidence" value="ECO:0007669"/>
    <property type="project" value="UniProtKB-KW"/>
</dbReference>
<dbReference type="InterPro" id="IPR006172">
    <property type="entry name" value="DNA-dir_DNA_pol_B"/>
</dbReference>
<keyword evidence="5 7" id="KW-0238">DNA-binding</keyword>
<dbReference type="InterPro" id="IPR036397">
    <property type="entry name" value="RNaseH_sf"/>
</dbReference>
<dbReference type="InterPro" id="IPR006134">
    <property type="entry name" value="DNA-dir_DNA_pol_B_multi_dom"/>
</dbReference>
<organism evidence="10">
    <name type="scientific">Thermodesulfobium narugense</name>
    <dbReference type="NCBI Taxonomy" id="184064"/>
    <lineage>
        <taxon>Bacteria</taxon>
        <taxon>Pseudomonadati</taxon>
        <taxon>Thermodesulfobiota</taxon>
        <taxon>Thermodesulfobiia</taxon>
        <taxon>Thermodesulfobiales</taxon>
        <taxon>Thermodesulfobiaceae</taxon>
        <taxon>Thermodesulfobium</taxon>
    </lineage>
</organism>
<dbReference type="SMART" id="SM00486">
    <property type="entry name" value="POLBc"/>
    <property type="match status" value="1"/>
</dbReference>
<dbReference type="Pfam" id="PF00136">
    <property type="entry name" value="DNA_pol_B"/>
    <property type="match status" value="1"/>
</dbReference>
<keyword evidence="7" id="KW-0235">DNA replication</keyword>
<evidence type="ECO:0000313" key="10">
    <source>
        <dbReference type="EMBL" id="HHI65157.1"/>
    </source>
</evidence>
<dbReference type="EC" id="2.7.7.7" evidence="7"/>
<evidence type="ECO:0000256" key="2">
    <source>
        <dbReference type="ARBA" id="ARBA00022679"/>
    </source>
</evidence>
<dbReference type="Pfam" id="PF03104">
    <property type="entry name" value="DNA_pol_B_exo1"/>
    <property type="match status" value="1"/>
</dbReference>
<dbReference type="GO" id="GO:0006261">
    <property type="term" value="P:DNA-templated DNA replication"/>
    <property type="evidence" value="ECO:0007669"/>
    <property type="project" value="TreeGrafter"/>
</dbReference>
<dbReference type="PROSITE" id="PS00116">
    <property type="entry name" value="DNA_POLYMERASE_B"/>
    <property type="match status" value="1"/>
</dbReference>
<dbReference type="PANTHER" id="PTHR10322">
    <property type="entry name" value="DNA POLYMERASE CATALYTIC SUBUNIT"/>
    <property type="match status" value="1"/>
</dbReference>
<protein>
    <recommendedName>
        <fullName evidence="7">DNA polymerase</fullName>
        <ecNumber evidence="7">2.7.7.7</ecNumber>
    </recommendedName>
</protein>
<dbReference type="InterPro" id="IPR012337">
    <property type="entry name" value="RNaseH-like_sf"/>
</dbReference>